<dbReference type="InterPro" id="IPR032820">
    <property type="entry name" value="ATPase_put"/>
</dbReference>
<evidence type="ECO:0000313" key="3">
    <source>
        <dbReference type="Proteomes" id="UP000199705"/>
    </source>
</evidence>
<accession>A0A1G8F5D0</accession>
<organism evidence="2 3">
    <name type="scientific">Mucilaginibacter gossypii</name>
    <dbReference type="NCBI Taxonomy" id="551996"/>
    <lineage>
        <taxon>Bacteria</taxon>
        <taxon>Pseudomonadati</taxon>
        <taxon>Bacteroidota</taxon>
        <taxon>Sphingobacteriia</taxon>
        <taxon>Sphingobacteriales</taxon>
        <taxon>Sphingobacteriaceae</taxon>
        <taxon>Mucilaginibacter</taxon>
    </lineage>
</organism>
<proteinExistence type="predicted"/>
<protein>
    <submittedName>
        <fullName evidence="2">Putative F0F1-ATPase subunit Ca2+/Mg2+ transporter</fullName>
    </submittedName>
</protein>
<dbReference type="Pfam" id="PF09527">
    <property type="entry name" value="ATPase_gene1"/>
    <property type="match status" value="1"/>
</dbReference>
<evidence type="ECO:0000256" key="1">
    <source>
        <dbReference type="SAM" id="Phobius"/>
    </source>
</evidence>
<keyword evidence="1" id="KW-1133">Transmembrane helix</keyword>
<name>A0A1G8F5D0_9SPHI</name>
<feature type="transmembrane region" description="Helical" evidence="1">
    <location>
        <begin position="53"/>
        <end position="71"/>
    </location>
</feature>
<keyword evidence="1" id="KW-0472">Membrane</keyword>
<feature type="transmembrane region" description="Helical" evidence="1">
    <location>
        <begin position="20"/>
        <end position="41"/>
    </location>
</feature>
<dbReference type="STRING" id="551996.SAMN05192573_112159"/>
<sequence length="76" mass="8338">MPENDENNKDEVGKEVSSYAKFSGIAFQMIVVIGICAFVGYKIDESARHAVKWVTAALSLTGVFIALFLVIRSVKN</sequence>
<evidence type="ECO:0000313" key="2">
    <source>
        <dbReference type="EMBL" id="SDH77318.1"/>
    </source>
</evidence>
<dbReference type="EMBL" id="FNCG01000012">
    <property type="protein sequence ID" value="SDH77318.1"/>
    <property type="molecule type" value="Genomic_DNA"/>
</dbReference>
<keyword evidence="1" id="KW-0812">Transmembrane</keyword>
<dbReference type="AlphaFoldDB" id="A0A1G8F5D0"/>
<reference evidence="3" key="1">
    <citation type="submission" date="2016-10" db="EMBL/GenBank/DDBJ databases">
        <authorList>
            <person name="Varghese N."/>
            <person name="Submissions S."/>
        </authorList>
    </citation>
    <scope>NUCLEOTIDE SEQUENCE [LARGE SCALE GENOMIC DNA]</scope>
    <source>
        <strain evidence="3">Gh-67</strain>
    </source>
</reference>
<dbReference type="Proteomes" id="UP000199705">
    <property type="component" value="Unassembled WGS sequence"/>
</dbReference>
<gene>
    <name evidence="2" type="ORF">SAMN05192573_112159</name>
</gene>
<dbReference type="RefSeq" id="WP_091171873.1">
    <property type="nucleotide sequence ID" value="NZ_FNCG01000012.1"/>
</dbReference>
<keyword evidence="3" id="KW-1185">Reference proteome</keyword>